<dbReference type="SUPFAM" id="SSF53067">
    <property type="entry name" value="Actin-like ATPase domain"/>
    <property type="match status" value="1"/>
</dbReference>
<evidence type="ECO:0000313" key="7">
    <source>
        <dbReference type="Proteomes" id="UP000198635"/>
    </source>
</evidence>
<keyword evidence="7" id="KW-1185">Reference proteome</keyword>
<dbReference type="NCBIfam" id="TIGR00241">
    <property type="entry name" value="CoA_E_activ"/>
    <property type="match status" value="1"/>
</dbReference>
<organism evidence="6 7">
    <name type="scientific">Desulfomicrobium apsheronum</name>
    <dbReference type="NCBI Taxonomy" id="52560"/>
    <lineage>
        <taxon>Bacteria</taxon>
        <taxon>Pseudomonadati</taxon>
        <taxon>Thermodesulfobacteriota</taxon>
        <taxon>Desulfovibrionia</taxon>
        <taxon>Desulfovibrionales</taxon>
        <taxon>Desulfomicrobiaceae</taxon>
        <taxon>Desulfomicrobium</taxon>
    </lineage>
</organism>
<keyword evidence="3" id="KW-0408">Iron</keyword>
<accession>A0A1I3T6Y2</accession>
<dbReference type="RefSeq" id="WP_092373498.1">
    <property type="nucleotide sequence ID" value="NZ_FORX01000005.1"/>
</dbReference>
<dbReference type="InterPro" id="IPR043129">
    <property type="entry name" value="ATPase_NBD"/>
</dbReference>
<evidence type="ECO:0000259" key="5">
    <source>
        <dbReference type="Pfam" id="PF01869"/>
    </source>
</evidence>
<proteinExistence type="predicted"/>
<protein>
    <submittedName>
        <fullName evidence="6">CoA-substrate-specific enzyme activase, putative</fullName>
    </submittedName>
</protein>
<comment type="cofactor">
    <cofactor evidence="1">
        <name>[4Fe-4S] cluster</name>
        <dbReference type="ChEBI" id="CHEBI:49883"/>
    </cofactor>
</comment>
<dbReference type="Gene3D" id="3.30.420.40">
    <property type="match status" value="2"/>
</dbReference>
<keyword evidence="2" id="KW-0479">Metal-binding</keyword>
<dbReference type="GO" id="GO:0046872">
    <property type="term" value="F:metal ion binding"/>
    <property type="evidence" value="ECO:0007669"/>
    <property type="project" value="UniProtKB-KW"/>
</dbReference>
<evidence type="ECO:0000256" key="4">
    <source>
        <dbReference type="ARBA" id="ARBA00023014"/>
    </source>
</evidence>
<dbReference type="EMBL" id="FORX01000005">
    <property type="protein sequence ID" value="SFJ65277.1"/>
    <property type="molecule type" value="Genomic_DNA"/>
</dbReference>
<dbReference type="PANTHER" id="PTHR32329:SF8">
    <property type="entry name" value="ACTIVATOR OF (R)-2-HYDROXYGLUTARYL-COA DEHYDRATASE"/>
    <property type="match status" value="1"/>
</dbReference>
<dbReference type="OrthoDB" id="9177882at2"/>
<sequence length="258" mass="27178">MTVLGIDIGSRSIEVVAMDQGKVVEKRQAPTTFNPVAQLLALLDGLDAGLAVATGYGRKLVQDLDLGFPVETITEIKAHGLGAHHLFPAGRTVLDIGGQDTKALSLLPSGRVGKFEMNDRCAAGTGKFLEYTAQIFQIPVRDFGAYALGGDKPPIINSMCTVFAETEATSLMAQGVRPENIALGLHLSIARRTANMLSRVGLVLPLIFVGGVAHNPCMRQLLSEQTGAVIGETLFIPEEPDMTGALGAALWAESLGAS</sequence>
<dbReference type="InterPro" id="IPR051805">
    <property type="entry name" value="Dehydratase_Activator_Redct"/>
</dbReference>
<dbReference type="GO" id="GO:0051536">
    <property type="term" value="F:iron-sulfur cluster binding"/>
    <property type="evidence" value="ECO:0007669"/>
    <property type="project" value="UniProtKB-KW"/>
</dbReference>
<dbReference type="STRING" id="52560.SAMN04488082_10567"/>
<dbReference type="InterPro" id="IPR008275">
    <property type="entry name" value="CoA_E_activase_dom"/>
</dbReference>
<evidence type="ECO:0000313" key="6">
    <source>
        <dbReference type="EMBL" id="SFJ65277.1"/>
    </source>
</evidence>
<dbReference type="PANTHER" id="PTHR32329">
    <property type="entry name" value="BIFUNCTIONAL PROTEIN [INCLUDES 2-HYDROXYACYL-COA DEHYDRATASE (N-TER) AND ITS ACTIVATOR DOMAIN (C_TERM)-RELATED"/>
    <property type="match status" value="1"/>
</dbReference>
<evidence type="ECO:0000256" key="2">
    <source>
        <dbReference type="ARBA" id="ARBA00022723"/>
    </source>
</evidence>
<dbReference type="AlphaFoldDB" id="A0A1I3T6Y2"/>
<dbReference type="CDD" id="cd24036">
    <property type="entry name" value="ASKHA_NBD_BcrAD_BadFG_HgdC_HadI"/>
    <property type="match status" value="1"/>
</dbReference>
<name>A0A1I3T6Y2_9BACT</name>
<feature type="domain" description="ATPase BadF/BadG/BcrA/BcrD type" evidence="5">
    <location>
        <begin position="4"/>
        <end position="252"/>
    </location>
</feature>
<reference evidence="7" key="1">
    <citation type="submission" date="2016-10" db="EMBL/GenBank/DDBJ databases">
        <authorList>
            <person name="Varghese N."/>
            <person name="Submissions S."/>
        </authorList>
    </citation>
    <scope>NUCLEOTIDE SEQUENCE [LARGE SCALE GENOMIC DNA]</scope>
    <source>
        <strain evidence="7">DSM 5918</strain>
    </source>
</reference>
<dbReference type="Proteomes" id="UP000198635">
    <property type="component" value="Unassembled WGS sequence"/>
</dbReference>
<gene>
    <name evidence="6" type="ORF">SAMN04488082_10567</name>
</gene>
<keyword evidence="4" id="KW-0411">Iron-sulfur</keyword>
<evidence type="ECO:0000256" key="3">
    <source>
        <dbReference type="ARBA" id="ARBA00023004"/>
    </source>
</evidence>
<dbReference type="Pfam" id="PF01869">
    <property type="entry name" value="BcrAD_BadFG"/>
    <property type="match status" value="1"/>
</dbReference>
<dbReference type="InterPro" id="IPR002731">
    <property type="entry name" value="ATPase_BadF"/>
</dbReference>
<evidence type="ECO:0000256" key="1">
    <source>
        <dbReference type="ARBA" id="ARBA00001966"/>
    </source>
</evidence>